<dbReference type="EMBL" id="PYGI01000001">
    <property type="protein sequence ID" value="PSL16647.1"/>
    <property type="molecule type" value="Genomic_DNA"/>
</dbReference>
<dbReference type="Pfam" id="PF22817">
    <property type="entry name" value="ApeP-like"/>
    <property type="match status" value="1"/>
</dbReference>
<accession>A0A2P8F4J5</accession>
<reference evidence="1 2" key="1">
    <citation type="submission" date="2018-03" db="EMBL/GenBank/DDBJ databases">
        <title>Genomic Encyclopedia of Archaeal and Bacterial Type Strains, Phase II (KMG-II): from individual species to whole genera.</title>
        <authorList>
            <person name="Goeker M."/>
        </authorList>
    </citation>
    <scope>NUCLEOTIDE SEQUENCE [LARGE SCALE GENOMIC DNA]</scope>
    <source>
        <strain evidence="1 2">DSM 17586</strain>
    </source>
</reference>
<dbReference type="AlphaFoldDB" id="A0A2P8F4J5"/>
<comment type="caution">
    <text evidence="1">The sequence shown here is derived from an EMBL/GenBank/DDBJ whole genome shotgun (WGS) entry which is preliminary data.</text>
</comment>
<dbReference type="Proteomes" id="UP000242133">
    <property type="component" value="Unassembled WGS sequence"/>
</dbReference>
<sequence>MKPEFSVDELVPHSGQMSLLSEITGYGEDWLSAAVDITPASMFADEQGVPAWVGLEYMAQAIGAYAGLQERHNGGVPRVGFLLGTRRYSIPVPHFAQGERVHLKVIKNMQAENGLCAFDCELMGNGYTATASLNIYQPEDAEMFLRDAKQ</sequence>
<gene>
    <name evidence="1" type="ORF">CLV44_10145</name>
</gene>
<keyword evidence="2" id="KW-1185">Reference proteome</keyword>
<dbReference type="InterPro" id="IPR029069">
    <property type="entry name" value="HotDog_dom_sf"/>
</dbReference>
<protein>
    <submittedName>
        <fullName evidence="1">Putative hotdog family 3-hydroxylacyl-ACP dehydratase</fullName>
    </submittedName>
</protein>
<evidence type="ECO:0000313" key="2">
    <source>
        <dbReference type="Proteomes" id="UP000242133"/>
    </source>
</evidence>
<dbReference type="InterPro" id="IPR016776">
    <property type="entry name" value="ApeP-like_dehydratase"/>
</dbReference>
<dbReference type="SUPFAM" id="SSF54637">
    <property type="entry name" value="Thioesterase/thiol ester dehydrase-isomerase"/>
    <property type="match status" value="1"/>
</dbReference>
<evidence type="ECO:0000313" key="1">
    <source>
        <dbReference type="EMBL" id="PSL16647.1"/>
    </source>
</evidence>
<organism evidence="1 2">
    <name type="scientific">Marinobacterium halophilum</name>
    <dbReference type="NCBI Taxonomy" id="267374"/>
    <lineage>
        <taxon>Bacteria</taxon>
        <taxon>Pseudomonadati</taxon>
        <taxon>Pseudomonadota</taxon>
        <taxon>Gammaproteobacteria</taxon>
        <taxon>Oceanospirillales</taxon>
        <taxon>Oceanospirillaceae</taxon>
        <taxon>Marinobacterium</taxon>
    </lineage>
</organism>
<dbReference type="Gene3D" id="3.10.129.10">
    <property type="entry name" value="Hotdog Thioesterase"/>
    <property type="match status" value="1"/>
</dbReference>
<name>A0A2P8F4J5_9GAMM</name>
<dbReference type="OrthoDB" id="9800188at2"/>
<proteinExistence type="predicted"/>
<dbReference type="RefSeq" id="WP_106590092.1">
    <property type="nucleotide sequence ID" value="NZ_PYGI01000001.1"/>
</dbReference>
<dbReference type="PIRSF" id="PIRSF020565">
    <property type="entry name" value="3Ho_Ac_ACP_DH_prd"/>
    <property type="match status" value="1"/>
</dbReference>